<evidence type="ECO:0000256" key="7">
    <source>
        <dbReference type="ARBA" id="ARBA00023004"/>
    </source>
</evidence>
<evidence type="ECO:0000259" key="11">
    <source>
        <dbReference type="Pfam" id="PF12367"/>
    </source>
</evidence>
<evidence type="ECO:0000313" key="13">
    <source>
        <dbReference type="Proteomes" id="UP000229600"/>
    </source>
</evidence>
<dbReference type="GO" id="GO:0046872">
    <property type="term" value="F:metal ion binding"/>
    <property type="evidence" value="ECO:0007669"/>
    <property type="project" value="UniProtKB-KW"/>
</dbReference>
<evidence type="ECO:0000256" key="3">
    <source>
        <dbReference type="ARBA" id="ARBA00001966"/>
    </source>
</evidence>
<proteinExistence type="predicted"/>
<protein>
    <submittedName>
        <fullName evidence="12">2-oxoacid ferredoxin oxidoreductase</fullName>
    </submittedName>
</protein>
<gene>
    <name evidence="12" type="ORF">COV59_05460</name>
</gene>
<dbReference type="GO" id="GO:0051536">
    <property type="term" value="F:iron-sulfur cluster binding"/>
    <property type="evidence" value="ECO:0007669"/>
    <property type="project" value="UniProtKB-KW"/>
</dbReference>
<dbReference type="Pfam" id="PF12367">
    <property type="entry name" value="PFO_beta_C"/>
    <property type="match status" value="1"/>
</dbReference>
<keyword evidence="4" id="KW-0479">Metal-binding</keyword>
<keyword evidence="7" id="KW-0408">Iron</keyword>
<dbReference type="Proteomes" id="UP000229600">
    <property type="component" value="Unassembled WGS sequence"/>
</dbReference>
<keyword evidence="9" id="KW-0786">Thiamine pyrophosphate</keyword>
<keyword evidence="6" id="KW-0560">Oxidoreductase</keyword>
<dbReference type="EMBL" id="PCWN01000011">
    <property type="protein sequence ID" value="PIR03607.1"/>
    <property type="molecule type" value="Genomic_DNA"/>
</dbReference>
<dbReference type="PANTHER" id="PTHR48084">
    <property type="entry name" value="2-OXOGLUTARATE OXIDOREDUCTASE SUBUNIT KORB-RELATED"/>
    <property type="match status" value="1"/>
</dbReference>
<keyword evidence="8" id="KW-0411">Iron-sulfur</keyword>
<feature type="domain" description="Pyruvate ferredoxin oxidoreductase beta subunit C-terminal" evidence="11">
    <location>
        <begin position="209"/>
        <end position="273"/>
    </location>
</feature>
<dbReference type="GO" id="GO:0045333">
    <property type="term" value="P:cellular respiration"/>
    <property type="evidence" value="ECO:0007669"/>
    <property type="project" value="UniProtKB-ARBA"/>
</dbReference>
<dbReference type="AlphaFoldDB" id="A0A2H0N3X8"/>
<reference evidence="12 13" key="1">
    <citation type="submission" date="2017-09" db="EMBL/GenBank/DDBJ databases">
        <title>Depth-based differentiation of microbial function through sediment-hosted aquifers and enrichment of novel symbionts in the deep terrestrial subsurface.</title>
        <authorList>
            <person name="Probst A.J."/>
            <person name="Ladd B."/>
            <person name="Jarett J.K."/>
            <person name="Geller-Mcgrath D.E."/>
            <person name="Sieber C.M."/>
            <person name="Emerson J.B."/>
            <person name="Anantharaman K."/>
            <person name="Thomas B.C."/>
            <person name="Malmstrom R."/>
            <person name="Stieglmeier M."/>
            <person name="Klingl A."/>
            <person name="Woyke T."/>
            <person name="Ryan C.M."/>
            <person name="Banfield J.F."/>
        </authorList>
    </citation>
    <scope>NUCLEOTIDE SEQUENCE [LARGE SCALE GENOMIC DNA]</scope>
    <source>
        <strain evidence="12">CG11_big_fil_rev_8_21_14_0_20_39_34</strain>
    </source>
</reference>
<comment type="cofactor">
    <cofactor evidence="2">
        <name>thiamine diphosphate</name>
        <dbReference type="ChEBI" id="CHEBI:58937"/>
    </cofactor>
</comment>
<dbReference type="GO" id="GO:0016625">
    <property type="term" value="F:oxidoreductase activity, acting on the aldehyde or oxo group of donors, iron-sulfur protein as acceptor"/>
    <property type="evidence" value="ECO:0007669"/>
    <property type="project" value="UniProtKB-ARBA"/>
</dbReference>
<dbReference type="InterPro" id="IPR011766">
    <property type="entry name" value="TPP_enzyme_TPP-bd"/>
</dbReference>
<keyword evidence="5" id="KW-0460">Magnesium</keyword>
<accession>A0A2H0N3X8</accession>
<dbReference type="NCBIfam" id="TIGR02177">
    <property type="entry name" value="PorB_KorB"/>
    <property type="match status" value="1"/>
</dbReference>
<evidence type="ECO:0000256" key="6">
    <source>
        <dbReference type="ARBA" id="ARBA00023002"/>
    </source>
</evidence>
<evidence type="ECO:0000313" key="12">
    <source>
        <dbReference type="EMBL" id="PIR03607.1"/>
    </source>
</evidence>
<feature type="domain" description="Thiamine pyrophosphate enzyme TPP-binding" evidence="10">
    <location>
        <begin position="66"/>
        <end position="205"/>
    </location>
</feature>
<name>A0A2H0N3X8_9BACT</name>
<evidence type="ECO:0000256" key="8">
    <source>
        <dbReference type="ARBA" id="ARBA00023014"/>
    </source>
</evidence>
<evidence type="ECO:0000256" key="1">
    <source>
        <dbReference type="ARBA" id="ARBA00001946"/>
    </source>
</evidence>
<organism evidence="12 13">
    <name type="scientific">Candidatus Magasanikbacteria bacterium CG11_big_fil_rev_8_21_14_0_20_39_34</name>
    <dbReference type="NCBI Taxonomy" id="1974653"/>
    <lineage>
        <taxon>Bacteria</taxon>
        <taxon>Candidatus Magasanikiibacteriota</taxon>
    </lineage>
</organism>
<dbReference type="InterPro" id="IPR051457">
    <property type="entry name" value="2-oxoacid:Fd_oxidoreductase"/>
</dbReference>
<comment type="caution">
    <text evidence="12">The sequence shown here is derived from an EMBL/GenBank/DDBJ whole genome shotgun (WGS) entry which is preliminary data.</text>
</comment>
<evidence type="ECO:0000259" key="10">
    <source>
        <dbReference type="Pfam" id="PF02775"/>
    </source>
</evidence>
<dbReference type="Pfam" id="PF02775">
    <property type="entry name" value="TPP_enzyme_C"/>
    <property type="match status" value="1"/>
</dbReference>
<dbReference type="Gene3D" id="3.40.50.970">
    <property type="match status" value="1"/>
</dbReference>
<comment type="cofactor">
    <cofactor evidence="3">
        <name>[4Fe-4S] cluster</name>
        <dbReference type="ChEBI" id="CHEBI:49883"/>
    </cofactor>
</comment>
<dbReference type="InterPro" id="IPR029061">
    <property type="entry name" value="THDP-binding"/>
</dbReference>
<dbReference type="InterPro" id="IPR032686">
    <property type="entry name" value="PFO_beta_C"/>
</dbReference>
<dbReference type="PANTHER" id="PTHR48084:SF4">
    <property type="entry name" value="2-OXOGLUTARATE OXIDOREDUCTASE SUBUNIT KORB"/>
    <property type="match status" value="1"/>
</dbReference>
<dbReference type="InterPro" id="IPR011896">
    <property type="entry name" value="OFOB"/>
</dbReference>
<dbReference type="SUPFAM" id="SSF52518">
    <property type="entry name" value="Thiamin diphosphate-binding fold (THDP-binding)"/>
    <property type="match status" value="1"/>
</dbReference>
<evidence type="ECO:0000256" key="4">
    <source>
        <dbReference type="ARBA" id="ARBA00022723"/>
    </source>
</evidence>
<comment type="cofactor">
    <cofactor evidence="1">
        <name>Mg(2+)</name>
        <dbReference type="ChEBI" id="CHEBI:18420"/>
    </cofactor>
</comment>
<dbReference type="CDD" id="cd03375">
    <property type="entry name" value="TPP_OGFOR"/>
    <property type="match status" value="1"/>
</dbReference>
<evidence type="ECO:0000256" key="9">
    <source>
        <dbReference type="ARBA" id="ARBA00023052"/>
    </source>
</evidence>
<evidence type="ECO:0000256" key="5">
    <source>
        <dbReference type="ARBA" id="ARBA00022842"/>
    </source>
</evidence>
<dbReference type="GO" id="GO:0030976">
    <property type="term" value="F:thiamine pyrophosphate binding"/>
    <property type="evidence" value="ECO:0007669"/>
    <property type="project" value="InterPro"/>
</dbReference>
<evidence type="ECO:0000256" key="2">
    <source>
        <dbReference type="ARBA" id="ARBA00001964"/>
    </source>
</evidence>
<sequence length="295" mass="32883">MSKKKLQPKQYLTGAALSTPKPCTWCPGCGDFGIWSAFRAACMQEKWDNKNTALVAGIGCHGHIINFVKITAFEGLHGRALPVASGLKMANHDLNVFVFTGDGDSLSEGGNHFIHAARRNQNLTVILHDNALYALTTGQASPRTPKGQVTKSTPGGNIDDPLHPLRLALSAGATFLAREYSGNVESLKEIIIEANKHEGFSVIQVMQPCVSFNKVYTHRFFQENIYKLPEDYDPTDTFSAYQKTFEWDYKKIPVGILYQEKRKSYEAQLPVISKKTLVKQPVKKKTITSLYKKFI</sequence>